<dbReference type="PANTHER" id="PTHR36040">
    <property type="entry name" value="OS04G0188500 PROTEIN"/>
    <property type="match status" value="1"/>
</dbReference>
<name>A0AAV1RBF6_9ROSI</name>
<reference evidence="2 3" key="1">
    <citation type="submission" date="2024-01" db="EMBL/GenBank/DDBJ databases">
        <authorList>
            <person name="Waweru B."/>
        </authorList>
    </citation>
    <scope>NUCLEOTIDE SEQUENCE [LARGE SCALE GENOMIC DNA]</scope>
</reference>
<proteinExistence type="predicted"/>
<evidence type="ECO:0000313" key="2">
    <source>
        <dbReference type="EMBL" id="CAK7332279.1"/>
    </source>
</evidence>
<feature type="region of interest" description="Disordered" evidence="1">
    <location>
        <begin position="89"/>
        <end position="111"/>
    </location>
</feature>
<dbReference type="AlphaFoldDB" id="A0AAV1RBF6"/>
<evidence type="ECO:0000256" key="1">
    <source>
        <dbReference type="SAM" id="MobiDB-lite"/>
    </source>
</evidence>
<accession>A0AAV1RBF6</accession>
<dbReference type="Proteomes" id="UP001314170">
    <property type="component" value="Unassembled WGS sequence"/>
</dbReference>
<dbReference type="PANTHER" id="PTHR36040:SF5">
    <property type="entry name" value="TRANSMEMBRANE PROTEIN"/>
    <property type="match status" value="1"/>
</dbReference>
<sequence>MDRVDHIQRIIDPKHLEKQIRPFNHLEKVFVSFSPRAIRQYSNNHFNGFFRNNARSSCLAAYRKALDVEITHEPKQRQLEALDVEITQEPKQRQLAEDKEVNAGYPGSSVNNHHYIPRQGFNNFGGDGGNGGGG</sequence>
<feature type="compositionally biased region" description="Basic and acidic residues" evidence="1">
    <location>
        <begin position="89"/>
        <end position="101"/>
    </location>
</feature>
<evidence type="ECO:0000313" key="3">
    <source>
        <dbReference type="Proteomes" id="UP001314170"/>
    </source>
</evidence>
<keyword evidence="3" id="KW-1185">Reference proteome</keyword>
<dbReference type="EMBL" id="CAWUPB010000913">
    <property type="protein sequence ID" value="CAK7332279.1"/>
    <property type="molecule type" value="Genomic_DNA"/>
</dbReference>
<protein>
    <submittedName>
        <fullName evidence="2">Uncharacterized protein</fullName>
    </submittedName>
</protein>
<gene>
    <name evidence="2" type="ORF">DCAF_LOCUS8900</name>
</gene>
<comment type="caution">
    <text evidence="2">The sequence shown here is derived from an EMBL/GenBank/DDBJ whole genome shotgun (WGS) entry which is preliminary data.</text>
</comment>
<organism evidence="2 3">
    <name type="scientific">Dovyalis caffra</name>
    <dbReference type="NCBI Taxonomy" id="77055"/>
    <lineage>
        <taxon>Eukaryota</taxon>
        <taxon>Viridiplantae</taxon>
        <taxon>Streptophyta</taxon>
        <taxon>Embryophyta</taxon>
        <taxon>Tracheophyta</taxon>
        <taxon>Spermatophyta</taxon>
        <taxon>Magnoliopsida</taxon>
        <taxon>eudicotyledons</taxon>
        <taxon>Gunneridae</taxon>
        <taxon>Pentapetalae</taxon>
        <taxon>rosids</taxon>
        <taxon>fabids</taxon>
        <taxon>Malpighiales</taxon>
        <taxon>Salicaceae</taxon>
        <taxon>Flacourtieae</taxon>
        <taxon>Dovyalis</taxon>
    </lineage>
</organism>